<evidence type="ECO:0000256" key="7">
    <source>
        <dbReference type="ARBA" id="ARBA00022989"/>
    </source>
</evidence>
<dbReference type="Pfam" id="PF02392">
    <property type="entry name" value="Ycf4"/>
    <property type="match status" value="1"/>
</dbReference>
<evidence type="ECO:0000256" key="9">
    <source>
        <dbReference type="HAMAP-Rule" id="MF_00437"/>
    </source>
</evidence>
<evidence type="ECO:0000256" key="3">
    <source>
        <dbReference type="ARBA" id="ARBA00008198"/>
    </source>
</evidence>
<dbReference type="GO" id="GO:0009522">
    <property type="term" value="C:photosystem I"/>
    <property type="evidence" value="ECO:0007669"/>
    <property type="project" value="InterPro"/>
</dbReference>
<sequence length="185" mass="21094">MNQFFNTETRKDIIIGSRRWSNYIWGIITSVGGISFVLAGLSSYLKMELLTFTTTSNLAFIPQGIVMIFYGITATFLSLFLWVTIIFDVGSGYNEFNKISGLATIFRFGFPGRNRKILLVYELHQIISVQIKIKDGLNPIREIYLKTNDQKKIPITRVGQPLYLLTIEQQAADLAKFLNVLLEKI</sequence>
<evidence type="ECO:0000256" key="1">
    <source>
        <dbReference type="ARBA" id="ARBA00002862"/>
    </source>
</evidence>
<geneLocation type="plastid" evidence="10"/>
<feature type="transmembrane region" description="Helical" evidence="9">
    <location>
        <begin position="65"/>
        <end position="87"/>
    </location>
</feature>
<evidence type="ECO:0000313" key="10">
    <source>
        <dbReference type="EMBL" id="AOM65745.1"/>
    </source>
</evidence>
<dbReference type="GO" id="GO:0042651">
    <property type="term" value="C:thylakoid membrane"/>
    <property type="evidence" value="ECO:0007669"/>
    <property type="project" value="UniProtKB-UniRule"/>
</dbReference>
<protein>
    <recommendedName>
        <fullName evidence="4 9">Photosystem I assembly protein Ycf4</fullName>
    </recommendedName>
</protein>
<keyword evidence="10" id="KW-0934">Plastid</keyword>
<name>A0A1C9CBJ9_9FLOR</name>
<comment type="similarity">
    <text evidence="3 9">Belongs to the Ycf4 family.</text>
</comment>
<comment type="function">
    <text evidence="1 9">Seems to be required for the assembly of the photosystem I complex.</text>
</comment>
<keyword evidence="7 9" id="KW-1133">Transmembrane helix</keyword>
<dbReference type="GO" id="GO:0015979">
    <property type="term" value="P:photosynthesis"/>
    <property type="evidence" value="ECO:0007669"/>
    <property type="project" value="UniProtKB-UniRule"/>
</dbReference>
<keyword evidence="8 9" id="KW-0472">Membrane</keyword>
<proteinExistence type="inferred from homology"/>
<accession>A0A1C9CBJ9</accession>
<evidence type="ECO:0000256" key="6">
    <source>
        <dbReference type="ARBA" id="ARBA00022692"/>
    </source>
</evidence>
<dbReference type="RefSeq" id="YP_009296605.1">
    <property type="nucleotide sequence ID" value="NC_031172.1"/>
</dbReference>
<feature type="transmembrane region" description="Helical" evidence="9">
    <location>
        <begin position="20"/>
        <end position="45"/>
    </location>
</feature>
<dbReference type="InterPro" id="IPR003359">
    <property type="entry name" value="PSI_Ycf4_assembly"/>
</dbReference>
<comment type="subcellular location">
    <subcellularLocation>
        <location evidence="9">Cellular thylakoid membrane</location>
        <topology evidence="9">Multi-pass membrane protein</topology>
    </subcellularLocation>
    <subcellularLocation>
        <location evidence="2">Membrane</location>
        <topology evidence="2">Multi-pass membrane protein</topology>
    </subcellularLocation>
</comment>
<keyword evidence="9" id="KW-0793">Thylakoid</keyword>
<dbReference type="NCBIfam" id="NF002712">
    <property type="entry name" value="PRK02542.1"/>
    <property type="match status" value="1"/>
</dbReference>
<gene>
    <name evidence="9 10" type="primary">ycf4</name>
    <name evidence="10" type="ORF">Apop_055</name>
</gene>
<evidence type="ECO:0000256" key="2">
    <source>
        <dbReference type="ARBA" id="ARBA00004141"/>
    </source>
</evidence>
<dbReference type="EMBL" id="KX284716">
    <property type="protein sequence ID" value="AOM65745.1"/>
    <property type="molecule type" value="Genomic_DNA"/>
</dbReference>
<evidence type="ECO:0000256" key="8">
    <source>
        <dbReference type="ARBA" id="ARBA00023136"/>
    </source>
</evidence>
<evidence type="ECO:0000256" key="4">
    <source>
        <dbReference type="ARBA" id="ARBA00015395"/>
    </source>
</evidence>
<dbReference type="AlphaFoldDB" id="A0A1C9CBJ9"/>
<dbReference type="GeneID" id="29072981"/>
<organism evidence="10">
    <name type="scientific">Apophlaea sinclairii</name>
    <dbReference type="NCBI Taxonomy" id="212746"/>
    <lineage>
        <taxon>Eukaryota</taxon>
        <taxon>Rhodophyta</taxon>
        <taxon>Florideophyceae</taxon>
        <taxon>Hildenbrandiophycidae</taxon>
        <taxon>Hildenbrandiales</taxon>
        <taxon>Hildenbrandiaceae</taxon>
        <taxon>Apophlaea</taxon>
    </lineage>
</organism>
<keyword evidence="5 9" id="KW-0602">Photosynthesis</keyword>
<evidence type="ECO:0000256" key="5">
    <source>
        <dbReference type="ARBA" id="ARBA00022531"/>
    </source>
</evidence>
<dbReference type="HAMAP" id="MF_00437">
    <property type="entry name" value="Ycf4"/>
    <property type="match status" value="1"/>
</dbReference>
<reference evidence="10" key="1">
    <citation type="journal article" date="2016" name="BMC Biol.">
        <title>Parallel evolution of highly conserved plastid genome architecture in red seaweeds and seed plants.</title>
        <authorList>
            <person name="Lee J."/>
            <person name="Cho C.H."/>
            <person name="Park S.I."/>
            <person name="Choi J.W."/>
            <person name="Song H.S."/>
            <person name="West J.A."/>
            <person name="Bhattacharya D."/>
            <person name="Yoon H.S."/>
        </authorList>
    </citation>
    <scope>NUCLEOTIDE SEQUENCE</scope>
</reference>
<keyword evidence="6 9" id="KW-0812">Transmembrane</keyword>